<dbReference type="PROSITE" id="PS00061">
    <property type="entry name" value="ADH_SHORT"/>
    <property type="match status" value="1"/>
</dbReference>
<dbReference type="Proteomes" id="UP000000852">
    <property type="component" value="Chromosome"/>
</dbReference>
<keyword evidence="3" id="KW-1185">Reference proteome</keyword>
<dbReference type="eggNOG" id="COG1028">
    <property type="taxonomic scope" value="Bacteria"/>
</dbReference>
<dbReference type="FunFam" id="3.40.50.720:FF:000084">
    <property type="entry name" value="Short-chain dehydrogenase reductase"/>
    <property type="match status" value="1"/>
</dbReference>
<dbReference type="Pfam" id="PF13561">
    <property type="entry name" value="adh_short_C2"/>
    <property type="match status" value="1"/>
</dbReference>
<dbReference type="STRING" id="485917.Phep_2312"/>
<dbReference type="InterPro" id="IPR020904">
    <property type="entry name" value="Sc_DH/Rdtase_CS"/>
</dbReference>
<dbReference type="InterPro" id="IPR002347">
    <property type="entry name" value="SDR_fam"/>
</dbReference>
<reference evidence="2 3" key="1">
    <citation type="journal article" date="2009" name="Stand. Genomic Sci.">
        <title>Complete genome sequence of Pedobacter heparinus type strain (HIM 762-3).</title>
        <authorList>
            <person name="Han C."/>
            <person name="Spring S."/>
            <person name="Lapidus A."/>
            <person name="Del Rio T.G."/>
            <person name="Tice H."/>
            <person name="Copeland A."/>
            <person name="Cheng J.F."/>
            <person name="Lucas S."/>
            <person name="Chen F."/>
            <person name="Nolan M."/>
            <person name="Bruce D."/>
            <person name="Goodwin L."/>
            <person name="Pitluck S."/>
            <person name="Ivanova N."/>
            <person name="Mavromatis K."/>
            <person name="Mikhailova N."/>
            <person name="Pati A."/>
            <person name="Chen A."/>
            <person name="Palaniappan K."/>
            <person name="Land M."/>
            <person name="Hauser L."/>
            <person name="Chang Y.J."/>
            <person name="Jeffries C.C."/>
            <person name="Saunders E."/>
            <person name="Chertkov O."/>
            <person name="Brettin T."/>
            <person name="Goker M."/>
            <person name="Rohde M."/>
            <person name="Bristow J."/>
            <person name="Eisen J.A."/>
            <person name="Markowitz V."/>
            <person name="Hugenholtz P."/>
            <person name="Kyrpides N.C."/>
            <person name="Klenk H.P."/>
            <person name="Detter J.C."/>
        </authorList>
    </citation>
    <scope>NUCLEOTIDE SEQUENCE [LARGE SCALE GENOMIC DNA]</scope>
    <source>
        <strain evidence="3">ATCC 13125 / DSM 2366 / CIP 104194 / JCM 7457 / NBRC 12017 / NCIMB 9290 / NRRL B-14731 / HIM 762-3</strain>
    </source>
</reference>
<dbReference type="SUPFAM" id="SSF51735">
    <property type="entry name" value="NAD(P)-binding Rossmann-fold domains"/>
    <property type="match status" value="1"/>
</dbReference>
<dbReference type="CDD" id="cd05233">
    <property type="entry name" value="SDR_c"/>
    <property type="match status" value="1"/>
</dbReference>
<sequence length="258" mass="27912">MKRENQSSIMKKAIILGGSSGIGKATAERFAREGWTVIIGSSNLKKARGVIDALEGQGHMACEVDVRNEKHIAQLRKTVTEVFGDFDVLINSVGISAASDSLISEFDNWDDSIQTMLYGTVKSCRALVSLIKNGGRIIHITSIHHERVEHGSSAYGMAKAAITQFTRSLSLELASRNILANTIAPGFINTPMSVKADGKSELETKWFKDNYIDSHHLPLKRAGEPEEVAGVVYFLAGPDASYITGSVLTVDGGLTITF</sequence>
<gene>
    <name evidence="2" type="ordered locus">Phep_2312</name>
</gene>
<dbReference type="InterPro" id="IPR036291">
    <property type="entry name" value="NAD(P)-bd_dom_sf"/>
</dbReference>
<evidence type="ECO:0000256" key="1">
    <source>
        <dbReference type="ARBA" id="ARBA00006484"/>
    </source>
</evidence>
<evidence type="ECO:0000313" key="2">
    <source>
        <dbReference type="EMBL" id="ACU04516.1"/>
    </source>
</evidence>
<dbReference type="Gene3D" id="3.40.50.720">
    <property type="entry name" value="NAD(P)-binding Rossmann-like Domain"/>
    <property type="match status" value="1"/>
</dbReference>
<dbReference type="EMBL" id="CP001681">
    <property type="protein sequence ID" value="ACU04516.1"/>
    <property type="molecule type" value="Genomic_DNA"/>
</dbReference>
<comment type="similarity">
    <text evidence="1">Belongs to the short-chain dehydrogenases/reductases (SDR) family.</text>
</comment>
<dbReference type="GO" id="GO:0016616">
    <property type="term" value="F:oxidoreductase activity, acting on the CH-OH group of donors, NAD or NADP as acceptor"/>
    <property type="evidence" value="ECO:0007669"/>
    <property type="project" value="TreeGrafter"/>
</dbReference>
<dbReference type="HOGENOM" id="CLU_010194_1_3_10"/>
<proteinExistence type="inferred from homology"/>
<dbReference type="PRINTS" id="PR00080">
    <property type="entry name" value="SDRFAMILY"/>
</dbReference>
<organism evidence="2 3">
    <name type="scientific">Pedobacter heparinus (strain ATCC 13125 / DSM 2366 / CIP 104194 / JCM 7457 / NBRC 12017 / NCIMB 9290 / NRRL B-14731 / HIM 762-3)</name>
    <dbReference type="NCBI Taxonomy" id="485917"/>
    <lineage>
        <taxon>Bacteria</taxon>
        <taxon>Pseudomonadati</taxon>
        <taxon>Bacteroidota</taxon>
        <taxon>Sphingobacteriia</taxon>
        <taxon>Sphingobacteriales</taxon>
        <taxon>Sphingobacteriaceae</taxon>
        <taxon>Pedobacter</taxon>
    </lineage>
</organism>
<name>C6XYN4_PEDHD</name>
<dbReference type="KEGG" id="phe:Phep_2312"/>
<dbReference type="PANTHER" id="PTHR42760">
    <property type="entry name" value="SHORT-CHAIN DEHYDROGENASES/REDUCTASES FAMILY MEMBER"/>
    <property type="match status" value="1"/>
</dbReference>
<dbReference type="PRINTS" id="PR00081">
    <property type="entry name" value="GDHRDH"/>
</dbReference>
<accession>C6XYN4</accession>
<protein>
    <submittedName>
        <fullName evidence="2">Short-chain dehydrogenase/reductase SDR</fullName>
    </submittedName>
</protein>
<dbReference type="AlphaFoldDB" id="C6XYN4"/>
<evidence type="ECO:0000313" key="3">
    <source>
        <dbReference type="Proteomes" id="UP000000852"/>
    </source>
</evidence>